<keyword evidence="4 8" id="KW-0186">Copper</keyword>
<keyword evidence="3 8" id="KW-0479">Metal-binding</keyword>
<dbReference type="InterPro" id="IPR009069">
    <property type="entry name" value="Cys_alpha_HP_mot_SF"/>
</dbReference>
<evidence type="ECO:0000256" key="7">
    <source>
        <dbReference type="ARBA" id="ARBA00023186"/>
    </source>
</evidence>
<keyword evidence="7" id="KW-0143">Chaperone</keyword>
<feature type="binding site" evidence="8">
    <location>
        <position position="46"/>
    </location>
    <ligand>
        <name>Cu cation</name>
        <dbReference type="ChEBI" id="CHEBI:23378"/>
    </ligand>
</feature>
<dbReference type="PROSITE" id="PS51808">
    <property type="entry name" value="CHCH"/>
    <property type="match status" value="1"/>
</dbReference>
<name>A0AAW1RPH9_9CHLO</name>
<organism evidence="10 11">
    <name type="scientific">Apatococcus lobatus</name>
    <dbReference type="NCBI Taxonomy" id="904363"/>
    <lineage>
        <taxon>Eukaryota</taxon>
        <taxon>Viridiplantae</taxon>
        <taxon>Chlorophyta</taxon>
        <taxon>core chlorophytes</taxon>
        <taxon>Trebouxiophyceae</taxon>
        <taxon>Chlorellales</taxon>
        <taxon>Chlorellaceae</taxon>
        <taxon>Apatococcus</taxon>
    </lineage>
</organism>
<dbReference type="InterPro" id="IPR007745">
    <property type="entry name" value="Cyt_c_oxidase_Cu-chaperone"/>
</dbReference>
<evidence type="ECO:0000256" key="6">
    <source>
        <dbReference type="ARBA" id="ARBA00023157"/>
    </source>
</evidence>
<keyword evidence="11" id="KW-1185">Reference proteome</keyword>
<dbReference type="PANTHER" id="PTHR16719:SF0">
    <property type="entry name" value="CYTOCHROME C OXIDASE COPPER CHAPERONE"/>
    <property type="match status" value="1"/>
</dbReference>
<keyword evidence="5" id="KW-0496">Mitochondrion</keyword>
<evidence type="ECO:0000256" key="5">
    <source>
        <dbReference type="ARBA" id="ARBA00023128"/>
    </source>
</evidence>
<feature type="region of interest" description="Disordered" evidence="9">
    <location>
        <begin position="1"/>
        <end position="27"/>
    </location>
</feature>
<dbReference type="GO" id="GO:0005758">
    <property type="term" value="C:mitochondrial intermembrane space"/>
    <property type="evidence" value="ECO:0007669"/>
    <property type="project" value="UniProtKB-SubCell"/>
</dbReference>
<gene>
    <name evidence="10" type="ORF">WJX74_004812</name>
</gene>
<dbReference type="Pfam" id="PF05051">
    <property type="entry name" value="COX17"/>
    <property type="match status" value="1"/>
</dbReference>
<dbReference type="SUPFAM" id="SSF47072">
    <property type="entry name" value="Cysteine alpha-hairpin motif"/>
    <property type="match status" value="1"/>
</dbReference>
<sequence>MGWFGGSSSDSQEASRLETVQKTPGEPDQVVTVDVVQKKPTKKICCACPETKALRDQCITEHGPDSSRCTQVIESHKHCLRSEGFKV</sequence>
<feature type="compositionally biased region" description="Polar residues" evidence="9">
    <location>
        <begin position="1"/>
        <end position="22"/>
    </location>
</feature>
<dbReference type="GO" id="GO:0016531">
    <property type="term" value="F:copper chaperone activity"/>
    <property type="evidence" value="ECO:0007669"/>
    <property type="project" value="InterPro"/>
</dbReference>
<accession>A0AAW1RPH9</accession>
<evidence type="ECO:0000313" key="11">
    <source>
        <dbReference type="Proteomes" id="UP001438707"/>
    </source>
</evidence>
<evidence type="ECO:0000256" key="8">
    <source>
        <dbReference type="PIRSR" id="PIRSR607745-1"/>
    </source>
</evidence>
<dbReference type="EMBL" id="JALJOS010000008">
    <property type="protein sequence ID" value="KAK9835636.1"/>
    <property type="molecule type" value="Genomic_DNA"/>
</dbReference>
<dbReference type="Proteomes" id="UP001438707">
    <property type="component" value="Unassembled WGS sequence"/>
</dbReference>
<dbReference type="PANTHER" id="PTHR16719">
    <property type="entry name" value="CYTOCHROME C OXIDASE COPPER CHAPERONE"/>
    <property type="match status" value="1"/>
</dbReference>
<evidence type="ECO:0000313" key="10">
    <source>
        <dbReference type="EMBL" id="KAK9835636.1"/>
    </source>
</evidence>
<dbReference type="Gene3D" id="1.10.287.1130">
    <property type="entry name" value="CytochromE C oxidase copper chaperone"/>
    <property type="match status" value="1"/>
</dbReference>
<comment type="caution">
    <text evidence="10">The sequence shown here is derived from an EMBL/GenBank/DDBJ whole genome shotgun (WGS) entry which is preliminary data.</text>
</comment>
<proteinExistence type="inferred from homology"/>
<evidence type="ECO:0000256" key="3">
    <source>
        <dbReference type="ARBA" id="ARBA00022723"/>
    </source>
</evidence>
<protein>
    <recommendedName>
        <fullName evidence="12">Cytochrome c oxidase copper chaperone</fullName>
    </recommendedName>
</protein>
<keyword evidence="6" id="KW-1015">Disulfide bond</keyword>
<evidence type="ECO:0000256" key="9">
    <source>
        <dbReference type="SAM" id="MobiDB-lite"/>
    </source>
</evidence>
<evidence type="ECO:0000256" key="2">
    <source>
        <dbReference type="ARBA" id="ARBA00009241"/>
    </source>
</evidence>
<dbReference type="AlphaFoldDB" id="A0AAW1RPH9"/>
<dbReference type="GO" id="GO:0005507">
    <property type="term" value="F:copper ion binding"/>
    <property type="evidence" value="ECO:0007669"/>
    <property type="project" value="InterPro"/>
</dbReference>
<comment type="subcellular location">
    <subcellularLocation>
        <location evidence="1">Mitochondrion intermembrane space</location>
    </subcellularLocation>
</comment>
<reference evidence="10 11" key="1">
    <citation type="journal article" date="2024" name="Nat. Commun.">
        <title>Phylogenomics reveals the evolutionary origins of lichenization in chlorophyte algae.</title>
        <authorList>
            <person name="Puginier C."/>
            <person name="Libourel C."/>
            <person name="Otte J."/>
            <person name="Skaloud P."/>
            <person name="Haon M."/>
            <person name="Grisel S."/>
            <person name="Petersen M."/>
            <person name="Berrin J.G."/>
            <person name="Delaux P.M."/>
            <person name="Dal Grande F."/>
            <person name="Keller J."/>
        </authorList>
    </citation>
    <scope>NUCLEOTIDE SEQUENCE [LARGE SCALE GENOMIC DNA]</scope>
    <source>
        <strain evidence="10 11">SAG 2145</strain>
    </source>
</reference>
<evidence type="ECO:0000256" key="4">
    <source>
        <dbReference type="ARBA" id="ARBA00023008"/>
    </source>
</evidence>
<comment type="similarity">
    <text evidence="2">Belongs to the COX17 family.</text>
</comment>
<evidence type="ECO:0000256" key="1">
    <source>
        <dbReference type="ARBA" id="ARBA00004569"/>
    </source>
</evidence>
<evidence type="ECO:0008006" key="12">
    <source>
        <dbReference type="Google" id="ProtNLM"/>
    </source>
</evidence>
<feature type="binding site" evidence="8">
    <location>
        <position position="45"/>
    </location>
    <ligand>
        <name>Cu cation</name>
        <dbReference type="ChEBI" id="CHEBI:23378"/>
    </ligand>
</feature>